<feature type="compositionally biased region" description="Polar residues" evidence="1">
    <location>
        <begin position="118"/>
        <end position="140"/>
    </location>
</feature>
<dbReference type="AlphaFoldDB" id="A0A5C3MKV3"/>
<evidence type="ECO:0000256" key="1">
    <source>
        <dbReference type="SAM" id="MobiDB-lite"/>
    </source>
</evidence>
<dbReference type="EMBL" id="ML213541">
    <property type="protein sequence ID" value="TFK45507.1"/>
    <property type="molecule type" value="Genomic_DNA"/>
</dbReference>
<protein>
    <submittedName>
        <fullName evidence="2">Uncharacterized protein</fullName>
    </submittedName>
</protein>
<evidence type="ECO:0000313" key="3">
    <source>
        <dbReference type="Proteomes" id="UP000305948"/>
    </source>
</evidence>
<feature type="region of interest" description="Disordered" evidence="1">
    <location>
        <begin position="192"/>
        <end position="258"/>
    </location>
</feature>
<organism evidence="2 3">
    <name type="scientific">Heliocybe sulcata</name>
    <dbReference type="NCBI Taxonomy" id="5364"/>
    <lineage>
        <taxon>Eukaryota</taxon>
        <taxon>Fungi</taxon>
        <taxon>Dikarya</taxon>
        <taxon>Basidiomycota</taxon>
        <taxon>Agaricomycotina</taxon>
        <taxon>Agaricomycetes</taxon>
        <taxon>Gloeophyllales</taxon>
        <taxon>Gloeophyllaceae</taxon>
        <taxon>Heliocybe</taxon>
    </lineage>
</organism>
<feature type="region of interest" description="Disordered" evidence="1">
    <location>
        <begin position="1"/>
        <end position="157"/>
    </location>
</feature>
<proteinExistence type="predicted"/>
<name>A0A5C3MKV3_9AGAM</name>
<gene>
    <name evidence="2" type="ORF">OE88DRAFT_1740191</name>
</gene>
<keyword evidence="3" id="KW-1185">Reference proteome</keyword>
<feature type="compositionally biased region" description="Basic and acidic residues" evidence="1">
    <location>
        <begin position="63"/>
        <end position="75"/>
    </location>
</feature>
<accession>A0A5C3MKV3</accession>
<feature type="compositionally biased region" description="Polar residues" evidence="1">
    <location>
        <begin position="148"/>
        <end position="157"/>
    </location>
</feature>
<feature type="compositionally biased region" description="Basic and acidic residues" evidence="1">
    <location>
        <begin position="12"/>
        <end position="23"/>
    </location>
</feature>
<dbReference type="Proteomes" id="UP000305948">
    <property type="component" value="Unassembled WGS sequence"/>
</dbReference>
<evidence type="ECO:0000313" key="2">
    <source>
        <dbReference type="EMBL" id="TFK45507.1"/>
    </source>
</evidence>
<feature type="compositionally biased region" description="Polar residues" evidence="1">
    <location>
        <begin position="200"/>
        <end position="220"/>
    </location>
</feature>
<sequence>MGPVSRRNGPSRRPEATEADKENQQVAAGNSGEATVRCSTRSIKPSDHVDPALFKNMVGSNFRPRDARLDERASDSEEEETTADDQQRETGDLSHDNSDYRGASTGRPRTQRAPPVSASVNGVNTDQQQLPSQSTFSSRTIPVHPDGSATSRLQAIQGGQTHVFPQLASAPKTAIRPPRSLVRAPSFQFNPAHHAAGPVDSTNALMPSSVGNRPSSTSLVQKRAAQDVENDSEDLDKETRRRLKKDAQNHKRSRYGKYGDDNTFRKVMRKTGYLLQVHWSTITSYPTSSHRDKIISEKFGEAMASCDCVPGTYKLSTDDEKLVSSTSDGSSFIAAH</sequence>
<reference evidence="2 3" key="1">
    <citation type="journal article" date="2019" name="Nat. Ecol. Evol.">
        <title>Megaphylogeny resolves global patterns of mushroom evolution.</title>
        <authorList>
            <person name="Varga T."/>
            <person name="Krizsan K."/>
            <person name="Foldi C."/>
            <person name="Dima B."/>
            <person name="Sanchez-Garcia M."/>
            <person name="Sanchez-Ramirez S."/>
            <person name="Szollosi G.J."/>
            <person name="Szarkandi J.G."/>
            <person name="Papp V."/>
            <person name="Albert L."/>
            <person name="Andreopoulos W."/>
            <person name="Angelini C."/>
            <person name="Antonin V."/>
            <person name="Barry K.W."/>
            <person name="Bougher N.L."/>
            <person name="Buchanan P."/>
            <person name="Buyck B."/>
            <person name="Bense V."/>
            <person name="Catcheside P."/>
            <person name="Chovatia M."/>
            <person name="Cooper J."/>
            <person name="Damon W."/>
            <person name="Desjardin D."/>
            <person name="Finy P."/>
            <person name="Geml J."/>
            <person name="Haridas S."/>
            <person name="Hughes K."/>
            <person name="Justo A."/>
            <person name="Karasinski D."/>
            <person name="Kautmanova I."/>
            <person name="Kiss B."/>
            <person name="Kocsube S."/>
            <person name="Kotiranta H."/>
            <person name="LaButti K.M."/>
            <person name="Lechner B.E."/>
            <person name="Liimatainen K."/>
            <person name="Lipzen A."/>
            <person name="Lukacs Z."/>
            <person name="Mihaltcheva S."/>
            <person name="Morgado L.N."/>
            <person name="Niskanen T."/>
            <person name="Noordeloos M.E."/>
            <person name="Ohm R.A."/>
            <person name="Ortiz-Santana B."/>
            <person name="Ovrebo C."/>
            <person name="Racz N."/>
            <person name="Riley R."/>
            <person name="Savchenko A."/>
            <person name="Shiryaev A."/>
            <person name="Soop K."/>
            <person name="Spirin V."/>
            <person name="Szebenyi C."/>
            <person name="Tomsovsky M."/>
            <person name="Tulloss R.E."/>
            <person name="Uehling J."/>
            <person name="Grigoriev I.V."/>
            <person name="Vagvolgyi C."/>
            <person name="Papp T."/>
            <person name="Martin F.M."/>
            <person name="Miettinen O."/>
            <person name="Hibbett D.S."/>
            <person name="Nagy L.G."/>
        </authorList>
    </citation>
    <scope>NUCLEOTIDE SEQUENCE [LARGE SCALE GENOMIC DNA]</scope>
    <source>
        <strain evidence="2 3">OMC1185</strain>
    </source>
</reference>
<feature type="compositionally biased region" description="Basic and acidic residues" evidence="1">
    <location>
        <begin position="85"/>
        <end position="99"/>
    </location>
</feature>
<feature type="compositionally biased region" description="Basic residues" evidence="1">
    <location>
        <begin position="240"/>
        <end position="255"/>
    </location>
</feature>